<dbReference type="eggNOG" id="COG0702">
    <property type="taxonomic scope" value="Bacteria"/>
</dbReference>
<dbReference type="PANTHER" id="PTHR12126">
    <property type="entry name" value="NADH-UBIQUINONE OXIDOREDUCTASE 39 KDA SUBUNIT-RELATED"/>
    <property type="match status" value="1"/>
</dbReference>
<accession>F2NFQ3</accession>
<dbReference type="InterPro" id="IPR036291">
    <property type="entry name" value="NAD(P)-bd_dom_sf"/>
</dbReference>
<gene>
    <name evidence="2" type="ordered locus">Desac_2350</name>
</gene>
<evidence type="ECO:0000313" key="3">
    <source>
        <dbReference type="Proteomes" id="UP000000483"/>
    </source>
</evidence>
<dbReference type="InterPro" id="IPR016040">
    <property type="entry name" value="NAD(P)-bd_dom"/>
</dbReference>
<keyword evidence="3" id="KW-1185">Reference proteome</keyword>
<name>F2NFQ3_DESAR</name>
<dbReference type="InterPro" id="IPR051207">
    <property type="entry name" value="ComplexI_NDUFA9_subunit"/>
</dbReference>
<dbReference type="GO" id="GO:0044877">
    <property type="term" value="F:protein-containing complex binding"/>
    <property type="evidence" value="ECO:0007669"/>
    <property type="project" value="TreeGrafter"/>
</dbReference>
<dbReference type="AlphaFoldDB" id="F2NFQ3"/>
<dbReference type="Proteomes" id="UP000000483">
    <property type="component" value="Chromosome"/>
</dbReference>
<dbReference type="KEGG" id="dao:Desac_2350"/>
<dbReference type="Pfam" id="PF13460">
    <property type="entry name" value="NAD_binding_10"/>
    <property type="match status" value="1"/>
</dbReference>
<dbReference type="SUPFAM" id="SSF51735">
    <property type="entry name" value="NAD(P)-binding Rossmann-fold domains"/>
    <property type="match status" value="1"/>
</dbReference>
<protein>
    <submittedName>
        <fullName evidence="2">NAD-dependent epimerase/dehydratase</fullName>
    </submittedName>
</protein>
<dbReference type="HOGENOM" id="CLU_007383_6_5_7"/>
<reference evidence="3" key="2">
    <citation type="submission" date="2011-03" db="EMBL/GenBank/DDBJ databases">
        <title>The complete genome of Desulfobacca acetoxidans DSM 11109.</title>
        <authorList>
            <consortium name="US DOE Joint Genome Institute (JGI-PGF)"/>
            <person name="Lucas S."/>
            <person name="Copeland A."/>
            <person name="Lapidus A."/>
            <person name="Bruce D."/>
            <person name="Goodwin L."/>
            <person name="Pitluck S."/>
            <person name="Peters L."/>
            <person name="Kyrpides N."/>
            <person name="Mavromatis K."/>
            <person name="Ivanova N."/>
            <person name="Ovchinnikova G."/>
            <person name="Teshima H."/>
            <person name="Detter J.C."/>
            <person name="Han C."/>
            <person name="Land M."/>
            <person name="Hauser L."/>
            <person name="Markowitz V."/>
            <person name="Cheng J.-F."/>
            <person name="Hugenholtz P."/>
            <person name="Woyke T."/>
            <person name="Wu D."/>
            <person name="Spring S."/>
            <person name="Schueler E."/>
            <person name="Brambilla E."/>
            <person name="Klenk H.-P."/>
            <person name="Eisen J.A."/>
        </authorList>
    </citation>
    <scope>NUCLEOTIDE SEQUENCE [LARGE SCALE GENOMIC DNA]</scope>
    <source>
        <strain evidence="3">ATCC 700848 / DSM 11109 / ASRB2</strain>
    </source>
</reference>
<dbReference type="Gene3D" id="3.40.50.720">
    <property type="entry name" value="NAD(P)-binding Rossmann-like Domain"/>
    <property type="match status" value="1"/>
</dbReference>
<dbReference type="STRING" id="880072.Desac_2350"/>
<dbReference type="CDD" id="cd05271">
    <property type="entry name" value="NDUFA9_like_SDR_a"/>
    <property type="match status" value="1"/>
</dbReference>
<feature type="domain" description="NAD(P)-binding" evidence="1">
    <location>
        <begin position="7"/>
        <end position="150"/>
    </location>
</feature>
<dbReference type="RefSeq" id="WP_013707281.1">
    <property type="nucleotide sequence ID" value="NC_015388.1"/>
</dbReference>
<sequence>MRVLVTGGTGFVGKEVVRQLLAHNHQVRCLVRPGSEKKLGAAPGVEFAPGDVTRPESLPSAVQGCDAVVHLVGIIREFPSRGITFQKMHFEATQNIVEATKKANIRRYLHMSALEAKPAPVAGYHQTKQQAEEYVMASGLTFTIFRPSIIYGPGDAFINLFKDQIKRLSLVPVIGDGRYQIQPVPVWVVAQGFALALETPISENRSYDVGGPEPLRFDELIDTVAQVLGKKVGKIHLPVWPLRLSAALLQGFAWFPVTTDQITMLLAGNTCDPSAFYRDFGIQPVPLAAGLASYLV</sequence>
<evidence type="ECO:0000313" key="2">
    <source>
        <dbReference type="EMBL" id="AEB10172.1"/>
    </source>
</evidence>
<proteinExistence type="predicted"/>
<evidence type="ECO:0000259" key="1">
    <source>
        <dbReference type="Pfam" id="PF13460"/>
    </source>
</evidence>
<dbReference type="PANTHER" id="PTHR12126:SF11">
    <property type="entry name" value="NADH DEHYDROGENASE [UBIQUINONE] 1 ALPHA SUBCOMPLEX SUBUNIT 9, MITOCHONDRIAL"/>
    <property type="match status" value="1"/>
</dbReference>
<reference evidence="2 3" key="1">
    <citation type="journal article" date="2011" name="Stand. Genomic Sci.">
        <title>Complete genome sequence of the acetate-degrading sulfate reducer Desulfobacca acetoxidans type strain (ASRB2).</title>
        <authorList>
            <person name="Goker M."/>
            <person name="Teshima H."/>
            <person name="Lapidus A."/>
            <person name="Nolan M."/>
            <person name="Lucas S."/>
            <person name="Hammon N."/>
            <person name="Deshpande S."/>
            <person name="Cheng J.F."/>
            <person name="Tapia R."/>
            <person name="Han C."/>
            <person name="Goodwin L."/>
            <person name="Pitluck S."/>
            <person name="Huntemann M."/>
            <person name="Liolios K."/>
            <person name="Ivanova N."/>
            <person name="Pagani I."/>
            <person name="Mavromatis K."/>
            <person name="Ovchinikova G."/>
            <person name="Pati A."/>
            <person name="Chen A."/>
            <person name="Palaniappan K."/>
            <person name="Land M."/>
            <person name="Hauser L."/>
            <person name="Brambilla E.M."/>
            <person name="Rohde M."/>
            <person name="Spring S."/>
            <person name="Detter J.C."/>
            <person name="Woyke T."/>
            <person name="Bristow J."/>
            <person name="Eisen J.A."/>
            <person name="Markowitz V."/>
            <person name="Hugenholtz P."/>
            <person name="Kyrpides N.C."/>
            <person name="Klenk H.P."/>
        </authorList>
    </citation>
    <scope>NUCLEOTIDE SEQUENCE [LARGE SCALE GENOMIC DNA]</scope>
    <source>
        <strain evidence="3">ATCC 700848 / DSM 11109 / ASRB2</strain>
    </source>
</reference>
<dbReference type="FunFam" id="3.40.50.720:FF:000702">
    <property type="entry name" value="NADH dehydrogenase (Ubiquinone)"/>
    <property type="match status" value="1"/>
</dbReference>
<dbReference type="EMBL" id="CP002629">
    <property type="protein sequence ID" value="AEB10172.1"/>
    <property type="molecule type" value="Genomic_DNA"/>
</dbReference>
<organism evidence="2 3">
    <name type="scientific">Desulfobacca acetoxidans (strain ATCC 700848 / DSM 11109 / ASRB2)</name>
    <dbReference type="NCBI Taxonomy" id="880072"/>
    <lineage>
        <taxon>Bacteria</taxon>
        <taxon>Pseudomonadati</taxon>
        <taxon>Thermodesulfobacteriota</taxon>
        <taxon>Desulfobaccia</taxon>
        <taxon>Desulfobaccales</taxon>
        <taxon>Desulfobaccaceae</taxon>
        <taxon>Desulfobacca</taxon>
    </lineage>
</organism>
<dbReference type="OrthoDB" id="9804595at2"/>